<comment type="subcellular location">
    <subcellularLocation>
        <location evidence="2">Cell membrane</location>
        <topology evidence="2">Multi-pass membrane protein</topology>
    </subcellularLocation>
</comment>
<dbReference type="Pfam" id="PF02518">
    <property type="entry name" value="HATPase_c"/>
    <property type="match status" value="1"/>
</dbReference>
<keyword evidence="12" id="KW-0902">Two-component regulatory system</keyword>
<dbReference type="Pfam" id="PF06580">
    <property type="entry name" value="His_kinase"/>
    <property type="match status" value="1"/>
</dbReference>
<evidence type="ECO:0000259" key="15">
    <source>
        <dbReference type="PROSITE" id="PS50109"/>
    </source>
</evidence>
<feature type="transmembrane region" description="Helical" evidence="14">
    <location>
        <begin position="20"/>
        <end position="38"/>
    </location>
</feature>
<reference evidence="17 18" key="1">
    <citation type="journal article" date="2015" name="Int. Biodeterior. Biodegradation">
        <title>Physiological and genetic screening methods for the isolation of methyl tert-butyl ether-degrading bacteria for bioremediation purposes.</title>
        <authorList>
            <person name="Guisado I.M."/>
            <person name="Purswani J."/>
            <person name="Gonzalez Lopez J."/>
            <person name="Pozo C."/>
        </authorList>
    </citation>
    <scope>NUCLEOTIDE SEQUENCE [LARGE SCALE GENOMIC DNA]</scope>
    <source>
        <strain evidence="17 18">SH7</strain>
    </source>
</reference>
<evidence type="ECO:0000256" key="1">
    <source>
        <dbReference type="ARBA" id="ARBA00000085"/>
    </source>
</evidence>
<feature type="domain" description="Histidine kinase" evidence="15">
    <location>
        <begin position="457"/>
        <end position="561"/>
    </location>
</feature>
<dbReference type="InterPro" id="IPR010559">
    <property type="entry name" value="Sig_transdc_His_kin_internal"/>
</dbReference>
<keyword evidence="9 17" id="KW-0418">Kinase</keyword>
<feature type="transmembrane region" description="Helical" evidence="14">
    <location>
        <begin position="268"/>
        <end position="288"/>
    </location>
</feature>
<accession>A0A0W1AX62</accession>
<dbReference type="InterPro" id="IPR003660">
    <property type="entry name" value="HAMP_dom"/>
</dbReference>
<name>A0A0W1AX62_9BACL</name>
<dbReference type="CDD" id="cd06225">
    <property type="entry name" value="HAMP"/>
    <property type="match status" value="1"/>
</dbReference>
<dbReference type="AlphaFoldDB" id="A0A0W1AX62"/>
<dbReference type="GO" id="GO:0005524">
    <property type="term" value="F:ATP binding"/>
    <property type="evidence" value="ECO:0007669"/>
    <property type="project" value="UniProtKB-KW"/>
</dbReference>
<dbReference type="EMBL" id="LCZJ02000026">
    <property type="protein sequence ID" value="KTD85843.1"/>
    <property type="molecule type" value="Genomic_DNA"/>
</dbReference>
<evidence type="ECO:0000256" key="4">
    <source>
        <dbReference type="ARBA" id="ARBA00022475"/>
    </source>
</evidence>
<dbReference type="Gene3D" id="6.10.340.10">
    <property type="match status" value="1"/>
</dbReference>
<keyword evidence="10" id="KW-0067">ATP-binding</keyword>
<keyword evidence="6" id="KW-0808">Transferase</keyword>
<dbReference type="InterPro" id="IPR036890">
    <property type="entry name" value="HATPase_C_sf"/>
</dbReference>
<sequence length="566" mass="65685">MKRRKHRNFKESTRRLFRLYTIIPFALLMVLFVIFTIVNGRINIMQKTNQAAQSISHSITEVYQQYHDEIQRMADSPAVVNYVSTHLGSEKVYSEFYDFNNQQNVKGIFHILNKDGIFLATSAPTNLLDSDFSFRNFIHRVELYPNETIAEMNSFRYSHDRTTSYSFGRAIVKDGQTIGYIIYQLYEVDFQKLIFTQNNEIALITDEYKTIIATTSNITKGVLNKFQPTLDNQGHAQINNGSYYMYSKPIQGTPLQVFTLNSNNSEQYTYYTVAIFIVATCVLLWIMLQFLSNKMSSRNSESIDKFVAALDVLRDGKLDGYVDIQTGDEFETLGHEYNAMLDRLQDLLEKNKELSELSTMIEVKQLQAQFHPHFIFNVLETLRYAIKIDANQAQEIVILLSRLLRYSIGHDRSVKLKDDMNYVRDYLKLQQIRFNERLEYRISVTEETQDIFIPKLLLQPFIENAIKYGYQNQSNVLIEIRVYTSDEQLILEVQDNGQGMDEKTLQEVNQLLQSQNNMTQHIGLYNVHRRLVLLYGEASGIRMNSIQGKGTCVTVTIPFERSGSDV</sequence>
<evidence type="ECO:0000256" key="6">
    <source>
        <dbReference type="ARBA" id="ARBA00022679"/>
    </source>
</evidence>
<dbReference type="Gene3D" id="3.30.565.10">
    <property type="entry name" value="Histidine kinase-like ATPase, C-terminal domain"/>
    <property type="match status" value="1"/>
</dbReference>
<evidence type="ECO:0000256" key="12">
    <source>
        <dbReference type="ARBA" id="ARBA00023012"/>
    </source>
</evidence>
<keyword evidence="7 14" id="KW-0812">Transmembrane</keyword>
<dbReference type="SMART" id="SM00304">
    <property type="entry name" value="HAMP"/>
    <property type="match status" value="1"/>
</dbReference>
<feature type="domain" description="HAMP" evidence="16">
    <location>
        <begin position="297"/>
        <end position="349"/>
    </location>
</feature>
<evidence type="ECO:0000256" key="2">
    <source>
        <dbReference type="ARBA" id="ARBA00004651"/>
    </source>
</evidence>
<dbReference type="SMART" id="SM00387">
    <property type="entry name" value="HATPase_c"/>
    <property type="match status" value="1"/>
</dbReference>
<dbReference type="SUPFAM" id="SSF55874">
    <property type="entry name" value="ATPase domain of HSP90 chaperone/DNA topoisomerase II/histidine kinase"/>
    <property type="match status" value="1"/>
</dbReference>
<dbReference type="PANTHER" id="PTHR34220:SF11">
    <property type="entry name" value="SENSOR PROTEIN KINASE HPTS"/>
    <property type="match status" value="1"/>
</dbReference>
<dbReference type="PROSITE" id="PS50885">
    <property type="entry name" value="HAMP"/>
    <property type="match status" value="1"/>
</dbReference>
<evidence type="ECO:0000256" key="10">
    <source>
        <dbReference type="ARBA" id="ARBA00022840"/>
    </source>
</evidence>
<keyword evidence="13 14" id="KW-0472">Membrane</keyword>
<keyword evidence="11 14" id="KW-1133">Transmembrane helix</keyword>
<protein>
    <recommendedName>
        <fullName evidence="3">histidine kinase</fullName>
        <ecNumber evidence="3">2.7.13.3</ecNumber>
    </recommendedName>
</protein>
<evidence type="ECO:0000313" key="18">
    <source>
        <dbReference type="Proteomes" id="UP000054709"/>
    </source>
</evidence>
<dbReference type="GO" id="GO:0000155">
    <property type="term" value="F:phosphorelay sensor kinase activity"/>
    <property type="evidence" value="ECO:0007669"/>
    <property type="project" value="InterPro"/>
</dbReference>
<dbReference type="Proteomes" id="UP000054709">
    <property type="component" value="Unassembled WGS sequence"/>
</dbReference>
<evidence type="ECO:0000256" key="14">
    <source>
        <dbReference type="SAM" id="Phobius"/>
    </source>
</evidence>
<keyword evidence="5" id="KW-0597">Phosphoprotein</keyword>
<comment type="caution">
    <text evidence="17">The sequence shown here is derived from an EMBL/GenBank/DDBJ whole genome shotgun (WGS) entry which is preliminary data.</text>
</comment>
<dbReference type="InterPro" id="IPR050640">
    <property type="entry name" value="Bact_2-comp_sensor_kinase"/>
</dbReference>
<evidence type="ECO:0000256" key="9">
    <source>
        <dbReference type="ARBA" id="ARBA00022777"/>
    </source>
</evidence>
<dbReference type="EC" id="2.7.13.3" evidence="3"/>
<evidence type="ECO:0000256" key="13">
    <source>
        <dbReference type="ARBA" id="ARBA00023136"/>
    </source>
</evidence>
<evidence type="ECO:0000256" key="8">
    <source>
        <dbReference type="ARBA" id="ARBA00022741"/>
    </source>
</evidence>
<gene>
    <name evidence="17" type="ORF">UQ64_20420</name>
</gene>
<dbReference type="InterPro" id="IPR005467">
    <property type="entry name" value="His_kinase_dom"/>
</dbReference>
<evidence type="ECO:0000259" key="16">
    <source>
        <dbReference type="PROSITE" id="PS50885"/>
    </source>
</evidence>
<evidence type="ECO:0000313" key="17">
    <source>
        <dbReference type="EMBL" id="KTD85843.1"/>
    </source>
</evidence>
<dbReference type="InterPro" id="IPR003594">
    <property type="entry name" value="HATPase_dom"/>
</dbReference>
<dbReference type="GO" id="GO:0005886">
    <property type="term" value="C:plasma membrane"/>
    <property type="evidence" value="ECO:0007669"/>
    <property type="project" value="UniProtKB-SubCell"/>
</dbReference>
<dbReference type="PROSITE" id="PS50109">
    <property type="entry name" value="HIS_KIN"/>
    <property type="match status" value="1"/>
</dbReference>
<organism evidence="17 18">
    <name type="scientific">Paenibacillus etheri</name>
    <dbReference type="NCBI Taxonomy" id="1306852"/>
    <lineage>
        <taxon>Bacteria</taxon>
        <taxon>Bacillati</taxon>
        <taxon>Bacillota</taxon>
        <taxon>Bacilli</taxon>
        <taxon>Bacillales</taxon>
        <taxon>Paenibacillaceae</taxon>
        <taxon>Paenibacillus</taxon>
    </lineage>
</organism>
<evidence type="ECO:0000256" key="3">
    <source>
        <dbReference type="ARBA" id="ARBA00012438"/>
    </source>
</evidence>
<keyword evidence="18" id="KW-1185">Reference proteome</keyword>
<proteinExistence type="predicted"/>
<dbReference type="RefSeq" id="WP_060624729.1">
    <property type="nucleotide sequence ID" value="NZ_LCZJ02000026.1"/>
</dbReference>
<dbReference type="PANTHER" id="PTHR34220">
    <property type="entry name" value="SENSOR HISTIDINE KINASE YPDA"/>
    <property type="match status" value="1"/>
</dbReference>
<evidence type="ECO:0000256" key="5">
    <source>
        <dbReference type="ARBA" id="ARBA00022553"/>
    </source>
</evidence>
<keyword evidence="8" id="KW-0547">Nucleotide-binding</keyword>
<evidence type="ECO:0000256" key="7">
    <source>
        <dbReference type="ARBA" id="ARBA00022692"/>
    </source>
</evidence>
<dbReference type="OrthoDB" id="9776552at2"/>
<comment type="catalytic activity">
    <reaction evidence="1">
        <text>ATP + protein L-histidine = ADP + protein N-phospho-L-histidine.</text>
        <dbReference type="EC" id="2.7.13.3"/>
    </reaction>
</comment>
<evidence type="ECO:0000256" key="11">
    <source>
        <dbReference type="ARBA" id="ARBA00022989"/>
    </source>
</evidence>
<keyword evidence="4" id="KW-1003">Cell membrane</keyword>